<keyword evidence="2" id="KW-1185">Reference proteome</keyword>
<evidence type="ECO:0000313" key="2">
    <source>
        <dbReference type="Proteomes" id="UP001062846"/>
    </source>
</evidence>
<dbReference type="Proteomes" id="UP001062846">
    <property type="component" value="Chromosome 11"/>
</dbReference>
<protein>
    <submittedName>
        <fullName evidence="1">Uncharacterized protein</fullName>
    </submittedName>
</protein>
<organism evidence="1 2">
    <name type="scientific">Rhododendron molle</name>
    <name type="common">Chinese azalea</name>
    <name type="synonym">Azalea mollis</name>
    <dbReference type="NCBI Taxonomy" id="49168"/>
    <lineage>
        <taxon>Eukaryota</taxon>
        <taxon>Viridiplantae</taxon>
        <taxon>Streptophyta</taxon>
        <taxon>Embryophyta</taxon>
        <taxon>Tracheophyta</taxon>
        <taxon>Spermatophyta</taxon>
        <taxon>Magnoliopsida</taxon>
        <taxon>eudicotyledons</taxon>
        <taxon>Gunneridae</taxon>
        <taxon>Pentapetalae</taxon>
        <taxon>asterids</taxon>
        <taxon>Ericales</taxon>
        <taxon>Ericaceae</taxon>
        <taxon>Ericoideae</taxon>
        <taxon>Rhodoreae</taxon>
        <taxon>Rhododendron</taxon>
    </lineage>
</organism>
<accession>A0ACC0LPR4</accession>
<comment type="caution">
    <text evidence="1">The sequence shown here is derived from an EMBL/GenBank/DDBJ whole genome shotgun (WGS) entry which is preliminary data.</text>
</comment>
<proteinExistence type="predicted"/>
<evidence type="ECO:0000313" key="1">
    <source>
        <dbReference type="EMBL" id="KAI8530557.1"/>
    </source>
</evidence>
<name>A0ACC0LPR4_RHOML</name>
<reference evidence="1" key="1">
    <citation type="submission" date="2022-02" db="EMBL/GenBank/DDBJ databases">
        <title>Plant Genome Project.</title>
        <authorList>
            <person name="Zhang R.-G."/>
        </authorList>
    </citation>
    <scope>NUCLEOTIDE SEQUENCE</scope>
    <source>
        <strain evidence="1">AT1</strain>
    </source>
</reference>
<dbReference type="EMBL" id="CM046398">
    <property type="protein sequence ID" value="KAI8530557.1"/>
    <property type="molecule type" value="Genomic_DNA"/>
</dbReference>
<gene>
    <name evidence="1" type="ORF">RHMOL_Rhmol11G0069000</name>
</gene>
<sequence>MVRIGRCCQAGVLGSSAERPIQPFISKIDSLNLDQAVDDSDLYELEFNPSHPS</sequence>